<evidence type="ECO:0000256" key="1">
    <source>
        <dbReference type="SAM" id="MobiDB-lite"/>
    </source>
</evidence>
<reference evidence="2 3" key="1">
    <citation type="submission" date="2023-03" db="EMBL/GenBank/DDBJ databases">
        <title>High recombination rates correlate with genetic variation in Cardiocondyla obscurior ants.</title>
        <authorList>
            <person name="Errbii M."/>
        </authorList>
    </citation>
    <scope>NUCLEOTIDE SEQUENCE [LARGE SCALE GENOMIC DNA]</scope>
    <source>
        <strain evidence="2">Alpha-2009</strain>
        <tissue evidence="2">Whole body</tissue>
    </source>
</reference>
<sequence length="120" mass="14193">MRRCTRPCKDPRSDRAARTSRFKSHLSIRFRLQTGISFRRSHTDLRSHGEREGCRFLRRVSALATLRYPRDPLQEFRHGGVRQGSFGRIFAGAIPRDHIFLFRVQNTRLSKSTVELMYRM</sequence>
<feature type="compositionally biased region" description="Basic and acidic residues" evidence="1">
    <location>
        <begin position="7"/>
        <end position="17"/>
    </location>
</feature>
<dbReference type="AlphaFoldDB" id="A0AAW2GN02"/>
<feature type="region of interest" description="Disordered" evidence="1">
    <location>
        <begin position="1"/>
        <end position="20"/>
    </location>
</feature>
<keyword evidence="3" id="KW-1185">Reference proteome</keyword>
<evidence type="ECO:0000313" key="2">
    <source>
        <dbReference type="EMBL" id="KAL0128762.1"/>
    </source>
</evidence>
<accession>A0AAW2GN02</accession>
<comment type="caution">
    <text evidence="2">The sequence shown here is derived from an EMBL/GenBank/DDBJ whole genome shotgun (WGS) entry which is preliminary data.</text>
</comment>
<evidence type="ECO:0000313" key="3">
    <source>
        <dbReference type="Proteomes" id="UP001430953"/>
    </source>
</evidence>
<proteinExistence type="predicted"/>
<name>A0AAW2GN02_9HYME</name>
<protein>
    <submittedName>
        <fullName evidence="2">Uncharacterized protein</fullName>
    </submittedName>
</protein>
<gene>
    <name evidence="2" type="ORF">PUN28_003866</name>
</gene>
<dbReference type="Proteomes" id="UP001430953">
    <property type="component" value="Unassembled WGS sequence"/>
</dbReference>
<organism evidence="2 3">
    <name type="scientific">Cardiocondyla obscurior</name>
    <dbReference type="NCBI Taxonomy" id="286306"/>
    <lineage>
        <taxon>Eukaryota</taxon>
        <taxon>Metazoa</taxon>
        <taxon>Ecdysozoa</taxon>
        <taxon>Arthropoda</taxon>
        <taxon>Hexapoda</taxon>
        <taxon>Insecta</taxon>
        <taxon>Pterygota</taxon>
        <taxon>Neoptera</taxon>
        <taxon>Endopterygota</taxon>
        <taxon>Hymenoptera</taxon>
        <taxon>Apocrita</taxon>
        <taxon>Aculeata</taxon>
        <taxon>Formicoidea</taxon>
        <taxon>Formicidae</taxon>
        <taxon>Myrmicinae</taxon>
        <taxon>Cardiocondyla</taxon>
    </lineage>
</organism>
<dbReference type="EMBL" id="JADYXP020000003">
    <property type="protein sequence ID" value="KAL0128762.1"/>
    <property type="molecule type" value="Genomic_DNA"/>
</dbReference>